<dbReference type="Pfam" id="PF00083">
    <property type="entry name" value="Sugar_tr"/>
    <property type="match status" value="1"/>
</dbReference>
<dbReference type="InterPro" id="IPR036259">
    <property type="entry name" value="MFS_trans_sf"/>
</dbReference>
<evidence type="ECO:0000256" key="2">
    <source>
        <dbReference type="ARBA" id="ARBA00022692"/>
    </source>
</evidence>
<feature type="transmembrane region" description="Helical" evidence="5">
    <location>
        <begin position="154"/>
        <end position="178"/>
    </location>
</feature>
<reference evidence="6 7" key="1">
    <citation type="submission" date="2018-10" db="EMBL/GenBank/DDBJ databases">
        <title>Pan-genome distribution and transcriptional activeness of fungal secondary metabolism genes in Aspergillus section Fumigati.</title>
        <authorList>
            <person name="Takahashi H."/>
            <person name="Umemura M."/>
            <person name="Ninomiya A."/>
            <person name="Kusuya Y."/>
            <person name="Urayama S."/>
            <person name="Shimizu M."/>
            <person name="Watanabe A."/>
            <person name="Kamei K."/>
            <person name="Yaguchi T."/>
            <person name="Hagiwara D."/>
        </authorList>
    </citation>
    <scope>NUCLEOTIDE SEQUENCE [LARGE SCALE GENOMIC DNA]</scope>
    <source>
        <strain evidence="6 7">IFM 55266</strain>
    </source>
</reference>
<dbReference type="InterPro" id="IPR005828">
    <property type="entry name" value="MFS_sugar_transport-like"/>
</dbReference>
<protein>
    <recommendedName>
        <fullName evidence="8">Major facilitator superfamily (MFS) profile domain-containing protein</fullName>
    </recommendedName>
</protein>
<sequence length="473" mass="50692">MVSLGSKLRFLLTAGVGFFADGYLNLTIGLGTGAYAGLSLLQNENKGSVPAVDGDIMKGGLNLGTAVGQISLECSVNRGPTHYLRQGAIDHHFGTLLVGQMLWENMSFESVTAWIVIWRVVTWVGIDAGLYFLPTTHGPLLCWRKSRPKEREPSQVLSVFANIGLGNFGASSVFPILGRAFNSAIAPELSHLERVWRLLLGIGIVPAALTLYARLMIRETARYKQSVIDQNTSQKRGLKEQWPEFCDCFSGIMRSPFSPHLPPCFFCKHSSSQTVRVETHSPSDIASYGISLNQSIILSGIGYPTGATPLEKLWKLATRNLIVQCAGYLSSFYAGILLPDRIGCTVICAISQFVLCAGPNATTFLIPAEVFPTRVRGSAHGIAAGAGKCGAILAAFAFGTVEDAIGLSDILGLFSGIVLLTALATLIIPETKEQTLAGIEGDMMYGGSSSTTDLNPDVDDLVKRKENVTNSAV</sequence>
<dbReference type="RefSeq" id="XP_043152277.1">
    <property type="nucleotide sequence ID" value="XM_043296342.1"/>
</dbReference>
<keyword evidence="2 5" id="KW-0812">Transmembrane</keyword>
<evidence type="ECO:0000313" key="6">
    <source>
        <dbReference type="EMBL" id="GIJ81530.1"/>
    </source>
</evidence>
<dbReference type="Gene3D" id="1.20.1250.20">
    <property type="entry name" value="MFS general substrate transporter like domains"/>
    <property type="match status" value="3"/>
</dbReference>
<evidence type="ECO:0000256" key="3">
    <source>
        <dbReference type="ARBA" id="ARBA00022989"/>
    </source>
</evidence>
<evidence type="ECO:0000256" key="1">
    <source>
        <dbReference type="ARBA" id="ARBA00004141"/>
    </source>
</evidence>
<dbReference type="GeneID" id="66998642"/>
<proteinExistence type="predicted"/>
<comment type="subcellular location">
    <subcellularLocation>
        <location evidence="1">Membrane</location>
        <topology evidence="1">Multi-pass membrane protein</topology>
    </subcellularLocation>
</comment>
<dbReference type="EMBL" id="BHVY01000001">
    <property type="protein sequence ID" value="GIJ81530.1"/>
    <property type="molecule type" value="Genomic_DNA"/>
</dbReference>
<dbReference type="GO" id="GO:0016020">
    <property type="term" value="C:membrane"/>
    <property type="evidence" value="ECO:0007669"/>
    <property type="project" value="UniProtKB-SubCell"/>
</dbReference>
<evidence type="ECO:0008006" key="8">
    <source>
        <dbReference type="Google" id="ProtNLM"/>
    </source>
</evidence>
<dbReference type="Proteomes" id="UP001043456">
    <property type="component" value="Unassembled WGS sequence"/>
</dbReference>
<keyword evidence="4 5" id="KW-0472">Membrane</keyword>
<keyword evidence="7" id="KW-1185">Reference proteome</keyword>
<dbReference type="AlphaFoldDB" id="A0A9P3B1W7"/>
<feature type="transmembrane region" description="Helical" evidence="5">
    <location>
        <begin position="379"/>
        <end position="398"/>
    </location>
</feature>
<dbReference type="SUPFAM" id="SSF103473">
    <property type="entry name" value="MFS general substrate transporter"/>
    <property type="match status" value="1"/>
</dbReference>
<feature type="transmembrane region" description="Helical" evidence="5">
    <location>
        <begin position="198"/>
        <end position="217"/>
    </location>
</feature>
<keyword evidence="3 5" id="KW-1133">Transmembrane helix</keyword>
<feature type="transmembrane region" description="Helical" evidence="5">
    <location>
        <begin position="12"/>
        <end position="38"/>
    </location>
</feature>
<comment type="caution">
    <text evidence="6">The sequence shown here is derived from an EMBL/GenBank/DDBJ whole genome shotgun (WGS) entry which is preliminary data.</text>
</comment>
<feature type="transmembrane region" description="Helical" evidence="5">
    <location>
        <begin position="410"/>
        <end position="428"/>
    </location>
</feature>
<accession>A0A9P3B1W7</accession>
<dbReference type="PANTHER" id="PTHR24064">
    <property type="entry name" value="SOLUTE CARRIER FAMILY 22 MEMBER"/>
    <property type="match status" value="1"/>
</dbReference>
<organism evidence="6 7">
    <name type="scientific">Aspergillus pseudoviridinutans</name>
    <dbReference type="NCBI Taxonomy" id="1517512"/>
    <lineage>
        <taxon>Eukaryota</taxon>
        <taxon>Fungi</taxon>
        <taxon>Dikarya</taxon>
        <taxon>Ascomycota</taxon>
        <taxon>Pezizomycotina</taxon>
        <taxon>Eurotiomycetes</taxon>
        <taxon>Eurotiomycetidae</taxon>
        <taxon>Eurotiales</taxon>
        <taxon>Aspergillaceae</taxon>
        <taxon>Aspergillus</taxon>
        <taxon>Aspergillus subgen. Fumigati</taxon>
    </lineage>
</organism>
<evidence type="ECO:0000256" key="4">
    <source>
        <dbReference type="ARBA" id="ARBA00023136"/>
    </source>
</evidence>
<dbReference type="OrthoDB" id="433512at2759"/>
<evidence type="ECO:0000313" key="7">
    <source>
        <dbReference type="Proteomes" id="UP001043456"/>
    </source>
</evidence>
<name>A0A9P3B1W7_9EURO</name>
<dbReference type="GO" id="GO:0022857">
    <property type="term" value="F:transmembrane transporter activity"/>
    <property type="evidence" value="ECO:0007669"/>
    <property type="project" value="InterPro"/>
</dbReference>
<gene>
    <name evidence="6" type="ORF">Asppvi_000029</name>
</gene>
<feature type="transmembrane region" description="Helical" evidence="5">
    <location>
        <begin position="111"/>
        <end position="133"/>
    </location>
</feature>
<evidence type="ECO:0000256" key="5">
    <source>
        <dbReference type="SAM" id="Phobius"/>
    </source>
</evidence>